<evidence type="ECO:0000256" key="4">
    <source>
        <dbReference type="ARBA" id="ARBA00023136"/>
    </source>
</evidence>
<proteinExistence type="predicted"/>
<dbReference type="PROSITE" id="PS51775">
    <property type="entry name" value="GTD_BINDING"/>
    <property type="match status" value="1"/>
</dbReference>
<keyword evidence="4 7" id="KW-0472">Membrane</keyword>
<feature type="region of interest" description="Disordered" evidence="6">
    <location>
        <begin position="686"/>
        <end position="711"/>
    </location>
</feature>
<dbReference type="OMA" id="FSEDLIC"/>
<dbReference type="Proteomes" id="UP000298652">
    <property type="component" value="Chromosome 9"/>
</dbReference>
<dbReference type="AlphaFoldDB" id="A0A4U6TKX7"/>
<gene>
    <name evidence="9" type="ORF">SEVIR_9G533900v2</name>
</gene>
<feature type="domain" description="GTD-binding" evidence="8">
    <location>
        <begin position="481"/>
        <end position="579"/>
    </location>
</feature>
<evidence type="ECO:0000256" key="6">
    <source>
        <dbReference type="SAM" id="MobiDB-lite"/>
    </source>
</evidence>
<name>A0A4U6TKX7_SETVI</name>
<accession>A0A4U6TKX7</accession>
<dbReference type="GO" id="GO:0080115">
    <property type="term" value="F:myosin XI tail binding"/>
    <property type="evidence" value="ECO:0007669"/>
    <property type="project" value="UniProtKB-ARBA"/>
</dbReference>
<feature type="region of interest" description="Disordered" evidence="6">
    <location>
        <begin position="363"/>
        <end position="390"/>
    </location>
</feature>
<evidence type="ECO:0000256" key="1">
    <source>
        <dbReference type="ARBA" id="ARBA00004167"/>
    </source>
</evidence>
<dbReference type="PANTHER" id="PTHR31448:SF45">
    <property type="entry name" value="EXPRESSED PROTEIN"/>
    <property type="match status" value="1"/>
</dbReference>
<evidence type="ECO:0000259" key="8">
    <source>
        <dbReference type="PROSITE" id="PS51775"/>
    </source>
</evidence>
<dbReference type="InterPro" id="IPR039306">
    <property type="entry name" value="MYOB"/>
</dbReference>
<dbReference type="GO" id="GO:0016020">
    <property type="term" value="C:membrane"/>
    <property type="evidence" value="ECO:0007669"/>
    <property type="project" value="UniProtKB-SubCell"/>
</dbReference>
<evidence type="ECO:0000256" key="2">
    <source>
        <dbReference type="ARBA" id="ARBA00022692"/>
    </source>
</evidence>
<comment type="subcellular location">
    <subcellularLocation>
        <location evidence="1">Membrane</location>
        <topology evidence="1">Single-pass membrane protein</topology>
    </subcellularLocation>
</comment>
<dbReference type="EMBL" id="CM016560">
    <property type="protein sequence ID" value="TKV98036.1"/>
    <property type="molecule type" value="Genomic_DNA"/>
</dbReference>
<feature type="compositionally biased region" description="Polar residues" evidence="6">
    <location>
        <begin position="376"/>
        <end position="386"/>
    </location>
</feature>
<evidence type="ECO:0000256" key="5">
    <source>
        <dbReference type="SAM" id="Coils"/>
    </source>
</evidence>
<feature type="compositionally biased region" description="Low complexity" evidence="6">
    <location>
        <begin position="363"/>
        <end position="374"/>
    </location>
</feature>
<keyword evidence="5" id="KW-0175">Coiled coil</keyword>
<sequence>MAAQARARPRNFSRQFWPVLRHAISECCLIIMLVATAVLSYMATRFARMCRLRSPCMLCSRLDRFLHGKAWFSEELVCAAHRLEISRLSCCQSHNKLACSDDMCDRCLLSCTTSDGKPSNLTNMNVKEKAKSRSRSRHKQLCSCCSVQFKKARNSHRLSEVANIRFPGDDMNKVRSISMASVGHSSDDDSDHLSFEGYRKLKVGHDSESEIHISDSDDDVGNAMPHEARGVAINISSRDVQLQPMISSGNGLSMLPSDNTVMTKPKQPLNTARHADSQSSGTNVAEYLDPAIGHGLDEINWSQINANVSDSNMDMQSRAMPEQVCAEHPKEKTFLVGIEEVGDSFEGVSGSPDEEAMSDFAASTNAGTSSSADTHINCNNSLKNSSGGRGYLKSPRLSEIISARDTNSKTNEEVKTFLSQLSSARGFDGPFSESTASPRIRTQIDEYRQYDATGMAPFLDRNNSNLEPFDVNATSEDEGESSIECLKQQAEVNRKKMSMLYKELEAERSASAVAASEAMAMINRLQEEKAGMHMEALQYLRMMEEQADHDQEAIEKLNDLLTEREKELLDLEAELECYRSRLHDKPFDVGNFNAIDGAIAFGVLDGSDFMRHIMFDFEDEKAKILDSLHSLEETLGMSSINRFDLHGTNDTLQNGPLGDHLVSSQYLQNSELGTSQVPREHLISVSASSQQNDENQSVENQKSSPSCSQLDDANNCSMTSVKHDISLLNTRFKALEADQNFLKQILSSLNCSSDGVQYIQEITSHLRELRRIMAEQRDMTLL</sequence>
<dbReference type="Gramene" id="TKV98036">
    <property type="protein sequence ID" value="TKV98036"/>
    <property type="gene ID" value="SEVIR_9G533900v2"/>
</dbReference>
<evidence type="ECO:0000256" key="3">
    <source>
        <dbReference type="ARBA" id="ARBA00022989"/>
    </source>
</evidence>
<dbReference type="PANTHER" id="PTHR31448">
    <property type="entry name" value="MYOSIN-BINDING PROTEIN 2"/>
    <property type="match status" value="1"/>
</dbReference>
<keyword evidence="3 7" id="KW-1133">Transmembrane helix</keyword>
<reference evidence="9" key="1">
    <citation type="submission" date="2019-03" db="EMBL/GenBank/DDBJ databases">
        <title>WGS assembly of Setaria viridis.</title>
        <authorList>
            <person name="Huang P."/>
            <person name="Jenkins J."/>
            <person name="Grimwood J."/>
            <person name="Barry K."/>
            <person name="Healey A."/>
            <person name="Mamidi S."/>
            <person name="Sreedasyam A."/>
            <person name="Shu S."/>
            <person name="Feldman M."/>
            <person name="Wu J."/>
            <person name="Yu Y."/>
            <person name="Chen C."/>
            <person name="Johnson J."/>
            <person name="Rokhsar D."/>
            <person name="Baxter I."/>
            <person name="Schmutz J."/>
            <person name="Brutnell T."/>
            <person name="Kellogg E."/>
        </authorList>
    </citation>
    <scope>NUCLEOTIDE SEQUENCE [LARGE SCALE GENOMIC DNA]</scope>
</reference>
<feature type="coiled-coil region" evidence="5">
    <location>
        <begin position="540"/>
        <end position="581"/>
    </location>
</feature>
<keyword evidence="2 7" id="KW-0812">Transmembrane</keyword>
<protein>
    <recommendedName>
        <fullName evidence="8">GTD-binding domain-containing protein</fullName>
    </recommendedName>
</protein>
<dbReference type="InterPro" id="IPR007656">
    <property type="entry name" value="GTD-bd"/>
</dbReference>
<evidence type="ECO:0000313" key="9">
    <source>
        <dbReference type="EMBL" id="TKV98036.1"/>
    </source>
</evidence>
<organism evidence="9 10">
    <name type="scientific">Setaria viridis</name>
    <name type="common">Green bristlegrass</name>
    <name type="synonym">Setaria italica subsp. viridis</name>
    <dbReference type="NCBI Taxonomy" id="4556"/>
    <lineage>
        <taxon>Eukaryota</taxon>
        <taxon>Viridiplantae</taxon>
        <taxon>Streptophyta</taxon>
        <taxon>Embryophyta</taxon>
        <taxon>Tracheophyta</taxon>
        <taxon>Spermatophyta</taxon>
        <taxon>Magnoliopsida</taxon>
        <taxon>Liliopsida</taxon>
        <taxon>Poales</taxon>
        <taxon>Poaceae</taxon>
        <taxon>PACMAD clade</taxon>
        <taxon>Panicoideae</taxon>
        <taxon>Panicodae</taxon>
        <taxon>Paniceae</taxon>
        <taxon>Cenchrinae</taxon>
        <taxon>Setaria</taxon>
    </lineage>
</organism>
<feature type="transmembrane region" description="Helical" evidence="7">
    <location>
        <begin position="20"/>
        <end position="43"/>
    </location>
</feature>
<dbReference type="Pfam" id="PF04576">
    <property type="entry name" value="Zein-binding"/>
    <property type="match status" value="1"/>
</dbReference>
<keyword evidence="10" id="KW-1185">Reference proteome</keyword>
<evidence type="ECO:0000256" key="7">
    <source>
        <dbReference type="SAM" id="Phobius"/>
    </source>
</evidence>
<evidence type="ECO:0000313" key="10">
    <source>
        <dbReference type="Proteomes" id="UP000298652"/>
    </source>
</evidence>